<accession>A0A4Y3WD28</accession>
<comment type="similarity">
    <text evidence="7">Belongs to the TonB-dependent receptor family.</text>
</comment>
<keyword evidence="3 7" id="KW-1134">Transmembrane beta strand</keyword>
<protein>
    <recommendedName>
        <fullName evidence="10">TonB-dependent receptor-like beta-barrel domain-containing protein</fullName>
    </recommendedName>
</protein>
<evidence type="ECO:0000313" key="9">
    <source>
        <dbReference type="Proteomes" id="UP000318825"/>
    </source>
</evidence>
<dbReference type="AlphaFoldDB" id="A0A4Y3WD28"/>
<keyword evidence="5 7" id="KW-0472">Membrane</keyword>
<gene>
    <name evidence="8" type="ORF">NWI01_28190</name>
</gene>
<reference evidence="8 9" key="1">
    <citation type="submission" date="2019-06" db="EMBL/GenBank/DDBJ databases">
        <title>Whole genome shotgun sequence of Nitrobacter winogradskyi NBRC 14297.</title>
        <authorList>
            <person name="Hosoyama A."/>
            <person name="Uohara A."/>
            <person name="Ohji S."/>
            <person name="Ichikawa N."/>
        </authorList>
    </citation>
    <scope>NUCLEOTIDE SEQUENCE [LARGE SCALE GENOMIC DNA]</scope>
    <source>
        <strain evidence="8 9">NBRC 14297</strain>
    </source>
</reference>
<dbReference type="InterPro" id="IPR039426">
    <property type="entry name" value="TonB-dep_rcpt-like"/>
</dbReference>
<proteinExistence type="inferred from homology"/>
<organism evidence="8 9">
    <name type="scientific">Nitrobacter winogradskyi</name>
    <name type="common">Nitrobacter agilis</name>
    <dbReference type="NCBI Taxonomy" id="913"/>
    <lineage>
        <taxon>Bacteria</taxon>
        <taxon>Pseudomonadati</taxon>
        <taxon>Pseudomonadota</taxon>
        <taxon>Alphaproteobacteria</taxon>
        <taxon>Hyphomicrobiales</taxon>
        <taxon>Nitrobacteraceae</taxon>
        <taxon>Nitrobacter</taxon>
    </lineage>
</organism>
<evidence type="ECO:0000256" key="1">
    <source>
        <dbReference type="ARBA" id="ARBA00004571"/>
    </source>
</evidence>
<dbReference type="InterPro" id="IPR036942">
    <property type="entry name" value="Beta-barrel_TonB_sf"/>
</dbReference>
<dbReference type="RefSeq" id="WP_181410502.1">
    <property type="nucleotide sequence ID" value="NZ_BJNF01000082.1"/>
</dbReference>
<evidence type="ECO:0000256" key="2">
    <source>
        <dbReference type="ARBA" id="ARBA00022448"/>
    </source>
</evidence>
<keyword evidence="2 7" id="KW-0813">Transport</keyword>
<evidence type="ECO:0000256" key="6">
    <source>
        <dbReference type="ARBA" id="ARBA00023237"/>
    </source>
</evidence>
<keyword evidence="4 7" id="KW-0812">Transmembrane</keyword>
<comment type="subcellular location">
    <subcellularLocation>
        <location evidence="1 7">Cell outer membrane</location>
        <topology evidence="1 7">Multi-pass membrane protein</topology>
    </subcellularLocation>
</comment>
<evidence type="ECO:0000256" key="3">
    <source>
        <dbReference type="ARBA" id="ARBA00022452"/>
    </source>
</evidence>
<dbReference type="SUPFAM" id="SSF56935">
    <property type="entry name" value="Porins"/>
    <property type="match status" value="1"/>
</dbReference>
<evidence type="ECO:0000256" key="4">
    <source>
        <dbReference type="ARBA" id="ARBA00022692"/>
    </source>
</evidence>
<dbReference type="Proteomes" id="UP000318825">
    <property type="component" value="Unassembled WGS sequence"/>
</dbReference>
<dbReference type="Gene3D" id="2.40.170.20">
    <property type="entry name" value="TonB-dependent receptor, beta-barrel domain"/>
    <property type="match status" value="1"/>
</dbReference>
<evidence type="ECO:0008006" key="10">
    <source>
        <dbReference type="Google" id="ProtNLM"/>
    </source>
</evidence>
<evidence type="ECO:0000256" key="7">
    <source>
        <dbReference type="PROSITE-ProRule" id="PRU01360"/>
    </source>
</evidence>
<evidence type="ECO:0000256" key="5">
    <source>
        <dbReference type="ARBA" id="ARBA00023136"/>
    </source>
</evidence>
<dbReference type="GO" id="GO:0009279">
    <property type="term" value="C:cell outer membrane"/>
    <property type="evidence" value="ECO:0007669"/>
    <property type="project" value="UniProtKB-SubCell"/>
</dbReference>
<comment type="caution">
    <text evidence="8">The sequence shown here is derived from an EMBL/GenBank/DDBJ whole genome shotgun (WGS) entry which is preliminary data.</text>
</comment>
<dbReference type="PROSITE" id="PS52016">
    <property type="entry name" value="TONB_DEPENDENT_REC_3"/>
    <property type="match status" value="1"/>
</dbReference>
<name>A0A4Y3WD28_NITWI</name>
<keyword evidence="6 7" id="KW-0998">Cell outer membrane</keyword>
<evidence type="ECO:0000313" key="8">
    <source>
        <dbReference type="EMBL" id="GEC16927.1"/>
    </source>
</evidence>
<dbReference type="EMBL" id="BJNF01000082">
    <property type="protein sequence ID" value="GEC16927.1"/>
    <property type="molecule type" value="Genomic_DNA"/>
</dbReference>
<sequence>MARYDIDNWRFSINASNLFDKHYVAGCFDLVQCNAGRVRTVLGRVSYRW</sequence>